<feature type="domain" description="Spondin" evidence="2">
    <location>
        <begin position="27"/>
        <end position="133"/>
    </location>
</feature>
<dbReference type="Proteomes" id="UP001152799">
    <property type="component" value="Chromosome 8"/>
</dbReference>
<protein>
    <recommendedName>
        <fullName evidence="2">Spondin domain-containing protein</fullName>
    </recommendedName>
</protein>
<dbReference type="Gene3D" id="2.60.40.2130">
    <property type="entry name" value="F-spondin domain"/>
    <property type="match status" value="1"/>
</dbReference>
<accession>A0A9N9MXW4</accession>
<evidence type="ECO:0000256" key="1">
    <source>
        <dbReference type="SAM" id="SignalP"/>
    </source>
</evidence>
<dbReference type="Pfam" id="PF06468">
    <property type="entry name" value="Spond_N"/>
    <property type="match status" value="1"/>
</dbReference>
<evidence type="ECO:0000259" key="2">
    <source>
        <dbReference type="PROSITE" id="PS51020"/>
    </source>
</evidence>
<gene>
    <name evidence="3" type="ORF">CEUTPL_LOCUS13282</name>
</gene>
<dbReference type="EMBL" id="OU892284">
    <property type="protein sequence ID" value="CAG9772880.1"/>
    <property type="molecule type" value="Genomic_DNA"/>
</dbReference>
<reference evidence="3" key="1">
    <citation type="submission" date="2022-01" db="EMBL/GenBank/DDBJ databases">
        <authorList>
            <person name="King R."/>
        </authorList>
    </citation>
    <scope>NUCLEOTIDE SEQUENCE</scope>
</reference>
<dbReference type="InterPro" id="IPR038678">
    <property type="entry name" value="Spondin_N_sf"/>
</dbReference>
<proteinExistence type="predicted"/>
<keyword evidence="4" id="KW-1185">Reference proteome</keyword>
<organism evidence="3 4">
    <name type="scientific">Ceutorhynchus assimilis</name>
    <name type="common">cabbage seed weevil</name>
    <dbReference type="NCBI Taxonomy" id="467358"/>
    <lineage>
        <taxon>Eukaryota</taxon>
        <taxon>Metazoa</taxon>
        <taxon>Ecdysozoa</taxon>
        <taxon>Arthropoda</taxon>
        <taxon>Hexapoda</taxon>
        <taxon>Insecta</taxon>
        <taxon>Pterygota</taxon>
        <taxon>Neoptera</taxon>
        <taxon>Endopterygota</taxon>
        <taxon>Coleoptera</taxon>
        <taxon>Polyphaga</taxon>
        <taxon>Cucujiformia</taxon>
        <taxon>Curculionidae</taxon>
        <taxon>Ceutorhynchinae</taxon>
        <taxon>Ceutorhynchus</taxon>
    </lineage>
</organism>
<dbReference type="PROSITE" id="PS51020">
    <property type="entry name" value="SPONDIN"/>
    <property type="match status" value="1"/>
</dbReference>
<sequence length="133" mass="15011">MIRVLWLFCALAGLTWGSTSMRQDPTGDASCQPDKLTVYKVVLHTFWSRETFPKHYPDWRPPASWSKVFGENKIVVMLEGLHVKIALWSAIGSLLDGSVIINILIDSSTVTSRKADAFLKVSHQPEEHISRFV</sequence>
<feature type="chain" id="PRO_5040483529" description="Spondin domain-containing protein" evidence="1">
    <location>
        <begin position="18"/>
        <end position="133"/>
    </location>
</feature>
<dbReference type="OrthoDB" id="6090599at2759"/>
<keyword evidence="1" id="KW-0732">Signal</keyword>
<evidence type="ECO:0000313" key="3">
    <source>
        <dbReference type="EMBL" id="CAG9772880.1"/>
    </source>
</evidence>
<name>A0A9N9MXW4_9CUCU</name>
<evidence type="ECO:0000313" key="4">
    <source>
        <dbReference type="Proteomes" id="UP001152799"/>
    </source>
</evidence>
<dbReference type="InterPro" id="IPR009465">
    <property type="entry name" value="Spondin_N"/>
</dbReference>
<dbReference type="AlphaFoldDB" id="A0A9N9MXW4"/>
<feature type="signal peptide" evidence="1">
    <location>
        <begin position="1"/>
        <end position="17"/>
    </location>
</feature>